<evidence type="ECO:0000313" key="3">
    <source>
        <dbReference type="Proteomes" id="UP001054902"/>
    </source>
</evidence>
<accession>A0AAD3CZH2</accession>
<gene>
    <name evidence="2" type="ORF">CTEN210_11323</name>
</gene>
<dbReference type="EMBL" id="BLLK01000047">
    <property type="protein sequence ID" value="GFH54847.1"/>
    <property type="molecule type" value="Genomic_DNA"/>
</dbReference>
<feature type="region of interest" description="Disordered" evidence="1">
    <location>
        <begin position="100"/>
        <end position="136"/>
    </location>
</feature>
<reference evidence="2 3" key="1">
    <citation type="journal article" date="2021" name="Sci. Rep.">
        <title>The genome of the diatom Chaetoceros tenuissimus carries an ancient integrated fragment of an extant virus.</title>
        <authorList>
            <person name="Hongo Y."/>
            <person name="Kimura K."/>
            <person name="Takaki Y."/>
            <person name="Yoshida Y."/>
            <person name="Baba S."/>
            <person name="Kobayashi G."/>
            <person name="Nagasaki K."/>
            <person name="Hano T."/>
            <person name="Tomaru Y."/>
        </authorList>
    </citation>
    <scope>NUCLEOTIDE SEQUENCE [LARGE SCALE GENOMIC DNA]</scope>
    <source>
        <strain evidence="2 3">NIES-3715</strain>
    </source>
</reference>
<evidence type="ECO:0008006" key="4">
    <source>
        <dbReference type="Google" id="ProtNLM"/>
    </source>
</evidence>
<feature type="region of interest" description="Disordered" evidence="1">
    <location>
        <begin position="381"/>
        <end position="420"/>
    </location>
</feature>
<feature type="compositionally biased region" description="Low complexity" evidence="1">
    <location>
        <begin position="61"/>
        <end position="75"/>
    </location>
</feature>
<protein>
    <recommendedName>
        <fullName evidence="4">PH domain-containing protein</fullName>
    </recommendedName>
</protein>
<dbReference type="Proteomes" id="UP001054902">
    <property type="component" value="Unassembled WGS sequence"/>
</dbReference>
<feature type="compositionally biased region" description="Polar residues" evidence="1">
    <location>
        <begin position="39"/>
        <end position="53"/>
    </location>
</feature>
<organism evidence="2 3">
    <name type="scientific">Chaetoceros tenuissimus</name>
    <dbReference type="NCBI Taxonomy" id="426638"/>
    <lineage>
        <taxon>Eukaryota</taxon>
        <taxon>Sar</taxon>
        <taxon>Stramenopiles</taxon>
        <taxon>Ochrophyta</taxon>
        <taxon>Bacillariophyta</taxon>
        <taxon>Coscinodiscophyceae</taxon>
        <taxon>Chaetocerotophycidae</taxon>
        <taxon>Chaetocerotales</taxon>
        <taxon>Chaetocerotaceae</taxon>
        <taxon>Chaetoceros</taxon>
    </lineage>
</organism>
<feature type="compositionally biased region" description="Basic residues" evidence="1">
    <location>
        <begin position="409"/>
        <end position="420"/>
    </location>
</feature>
<feature type="region of interest" description="Disordered" evidence="1">
    <location>
        <begin position="1"/>
        <end position="88"/>
    </location>
</feature>
<feature type="region of interest" description="Disordered" evidence="1">
    <location>
        <begin position="504"/>
        <end position="525"/>
    </location>
</feature>
<feature type="compositionally biased region" description="Polar residues" evidence="1">
    <location>
        <begin position="127"/>
        <end position="136"/>
    </location>
</feature>
<comment type="caution">
    <text evidence="2">The sequence shown here is derived from an EMBL/GenBank/DDBJ whole genome shotgun (WGS) entry which is preliminary data.</text>
</comment>
<keyword evidence="3" id="KW-1185">Reference proteome</keyword>
<feature type="compositionally biased region" description="Basic and acidic residues" evidence="1">
    <location>
        <begin position="9"/>
        <end position="18"/>
    </location>
</feature>
<evidence type="ECO:0000313" key="2">
    <source>
        <dbReference type="EMBL" id="GFH54847.1"/>
    </source>
</evidence>
<dbReference type="AlphaFoldDB" id="A0AAD3CZH2"/>
<name>A0AAD3CZH2_9STRA</name>
<evidence type="ECO:0000256" key="1">
    <source>
        <dbReference type="SAM" id="MobiDB-lite"/>
    </source>
</evidence>
<feature type="compositionally biased region" description="Acidic residues" evidence="1">
    <location>
        <begin position="106"/>
        <end position="119"/>
    </location>
</feature>
<sequence length="667" mass="75595">MSTSLFRRRNNETNKPVDTRSNSKRMNLHTITDDDNHSNEPSLTNSSVSTLDVSRQGPLHTSLSLPLQPTQSSLLDMTRDSSQDDTQELSMDFGLGSAYHSPDTSLIDEEEDDDFSNCDEDNHAHPSRSQLATSSSDSFSLMGRGLANISESMSGSFCTQGKEVNTSCVSDCTAYVSDKVSSKNMLFADRILQNRLMNDFHYLLGSDSSPCSAEKSLFCFGKNDAVNDDSMETILMNEKAVKIRNRAGESWRARAYKIKRLTEERMMQESGLIQSMESSLKLDSSAPVTRSTSFNHFHEHRQRRFDNNLMKPKQEVNVEPLGCMIGDCIEPISPLEGDQANSNDHEDSCHDIFDEQDLCYDSDPGIATYHRTSETKSVSICAPSTNEDELKRPTTATRSKSDQTSSHRSPLKKWFKSPRRRRRKMHFDSFDDAIDVPKPVQELTELDNALDTVRTKFYGKTDESFDDFETPQMPRMKGKRASMKQIDKDMKMNVQNMLNQSWTLTLHPPSSERKNSSQRSLTRSSSLSAPRCIKLWFERGNRIRRNDILEPKLMWRDAFHPELSSQRKLNTSTTNGPTSVCLLNICRIIATKTLDREKYPFAKTSCSFLIRTSEDEEYVFEAANEKHRNEIVYNWKLVVARLAAQAVVGDGEGMVGEFFIPSSFGVP</sequence>
<feature type="compositionally biased region" description="Polar residues" evidence="1">
    <location>
        <begin position="394"/>
        <end position="408"/>
    </location>
</feature>
<proteinExistence type="predicted"/>